<feature type="chain" id="PRO_5035150991" evidence="12">
    <location>
        <begin position="19"/>
        <end position="223"/>
    </location>
</feature>
<comment type="subcellular location">
    <subcellularLocation>
        <location evidence="1">Mitochondrion inner membrane</location>
        <topology evidence="1">Multi-pass membrane protein</topology>
    </subcellularLocation>
</comment>
<keyword evidence="14" id="KW-1185">Reference proteome</keyword>
<name>A0A8J5N4D4_HOMAM</name>
<evidence type="ECO:0000256" key="9">
    <source>
        <dbReference type="ARBA" id="ARBA00023136"/>
    </source>
</evidence>
<proteinExistence type="inferred from homology"/>
<evidence type="ECO:0000256" key="1">
    <source>
        <dbReference type="ARBA" id="ARBA00004448"/>
    </source>
</evidence>
<evidence type="ECO:0000256" key="6">
    <source>
        <dbReference type="ARBA" id="ARBA00022792"/>
    </source>
</evidence>
<keyword evidence="6" id="KW-0999">Mitochondrion inner membrane</keyword>
<dbReference type="EMBL" id="JAHLQT010010484">
    <property type="protein sequence ID" value="KAG7172748.1"/>
    <property type="molecule type" value="Genomic_DNA"/>
</dbReference>
<sequence length="223" mass="25679">NFYLIVCFLCSGFTACTATNPIWFIKTRLQLDNSIYGSSTSALQCIRRTYRQQGIGGFYRGITASYYGISETVIHFVIYEAIKAKLIADRQRYRIVFNLSRQGNPNNRSTRDFLEFMLAGATSKTIASSICYPHEVARTRMREEGRKYRGFWQTLGLVLREEGWGGLYRGLATQLVRQIPNTAIVMATYEGVVYVLTRHFCERDSEFYEDDGYDDDMDDNTTE</sequence>
<evidence type="ECO:0000256" key="5">
    <source>
        <dbReference type="ARBA" id="ARBA00022737"/>
    </source>
</evidence>
<dbReference type="InterPro" id="IPR049562">
    <property type="entry name" value="SLC25A33/36-like"/>
</dbReference>
<dbReference type="Gene3D" id="1.50.40.10">
    <property type="entry name" value="Mitochondrial carrier domain"/>
    <property type="match status" value="1"/>
</dbReference>
<dbReference type="PROSITE" id="PS50920">
    <property type="entry name" value="SOLCAR"/>
    <property type="match status" value="2"/>
</dbReference>
<evidence type="ECO:0000256" key="7">
    <source>
        <dbReference type="ARBA" id="ARBA00022989"/>
    </source>
</evidence>
<evidence type="ECO:0000256" key="2">
    <source>
        <dbReference type="ARBA" id="ARBA00006375"/>
    </source>
</evidence>
<evidence type="ECO:0000256" key="8">
    <source>
        <dbReference type="ARBA" id="ARBA00023128"/>
    </source>
</evidence>
<evidence type="ECO:0000313" key="14">
    <source>
        <dbReference type="Proteomes" id="UP000747542"/>
    </source>
</evidence>
<keyword evidence="9 10" id="KW-0472">Membrane</keyword>
<evidence type="ECO:0000256" key="10">
    <source>
        <dbReference type="PROSITE-ProRule" id="PRU00282"/>
    </source>
</evidence>
<dbReference type="Pfam" id="PF00153">
    <property type="entry name" value="Mito_carr"/>
    <property type="match status" value="2"/>
</dbReference>
<dbReference type="GO" id="GO:1990519">
    <property type="term" value="P:pyrimidine nucleotide import into mitochondrion"/>
    <property type="evidence" value="ECO:0007669"/>
    <property type="project" value="TreeGrafter"/>
</dbReference>
<keyword evidence="8" id="KW-0496">Mitochondrion</keyword>
<keyword evidence="3 11" id="KW-0813">Transport</keyword>
<gene>
    <name evidence="13" type="primary">Rim2-L1</name>
    <name evidence="13" type="ORF">Hamer_G006979</name>
</gene>
<evidence type="ECO:0000256" key="11">
    <source>
        <dbReference type="RuleBase" id="RU000488"/>
    </source>
</evidence>
<dbReference type="GO" id="GO:0015218">
    <property type="term" value="F:pyrimidine nucleotide transmembrane transporter activity"/>
    <property type="evidence" value="ECO:0007669"/>
    <property type="project" value="InterPro"/>
</dbReference>
<dbReference type="PRINTS" id="PR00926">
    <property type="entry name" value="MITOCARRIER"/>
</dbReference>
<dbReference type="GO" id="GO:0005743">
    <property type="term" value="C:mitochondrial inner membrane"/>
    <property type="evidence" value="ECO:0007669"/>
    <property type="project" value="UniProtKB-SubCell"/>
</dbReference>
<keyword evidence="7" id="KW-1133">Transmembrane helix</keyword>
<accession>A0A8J5N4D4</accession>
<feature type="non-terminal residue" evidence="13">
    <location>
        <position position="223"/>
    </location>
</feature>
<keyword evidence="12" id="KW-0732">Signal</keyword>
<dbReference type="PANTHER" id="PTHR45829:SF4">
    <property type="entry name" value="MITOCHONDRIAL CARRIER PROTEIN RIM2"/>
    <property type="match status" value="1"/>
</dbReference>
<feature type="signal peptide" evidence="12">
    <location>
        <begin position="1"/>
        <end position="18"/>
    </location>
</feature>
<comment type="caution">
    <text evidence="13">The sequence shown here is derived from an EMBL/GenBank/DDBJ whole genome shotgun (WGS) entry which is preliminary data.</text>
</comment>
<evidence type="ECO:0000256" key="4">
    <source>
        <dbReference type="ARBA" id="ARBA00022692"/>
    </source>
</evidence>
<feature type="repeat" description="Solcar" evidence="10">
    <location>
        <begin position="111"/>
        <end position="195"/>
    </location>
</feature>
<dbReference type="SUPFAM" id="SSF103506">
    <property type="entry name" value="Mitochondrial carrier"/>
    <property type="match status" value="1"/>
</dbReference>
<organism evidence="13 14">
    <name type="scientific">Homarus americanus</name>
    <name type="common">American lobster</name>
    <dbReference type="NCBI Taxonomy" id="6706"/>
    <lineage>
        <taxon>Eukaryota</taxon>
        <taxon>Metazoa</taxon>
        <taxon>Ecdysozoa</taxon>
        <taxon>Arthropoda</taxon>
        <taxon>Crustacea</taxon>
        <taxon>Multicrustacea</taxon>
        <taxon>Malacostraca</taxon>
        <taxon>Eumalacostraca</taxon>
        <taxon>Eucarida</taxon>
        <taxon>Decapoda</taxon>
        <taxon>Pleocyemata</taxon>
        <taxon>Astacidea</taxon>
        <taxon>Nephropoidea</taxon>
        <taxon>Nephropidae</taxon>
        <taxon>Homarus</taxon>
    </lineage>
</organism>
<dbReference type="InterPro" id="IPR023395">
    <property type="entry name" value="MCP_dom_sf"/>
</dbReference>
<dbReference type="InterPro" id="IPR002067">
    <property type="entry name" value="MCP"/>
</dbReference>
<reference evidence="13" key="1">
    <citation type="journal article" date="2021" name="Sci. Adv.">
        <title>The American lobster genome reveals insights on longevity, neural, and immune adaptations.</title>
        <authorList>
            <person name="Polinski J.M."/>
            <person name="Zimin A.V."/>
            <person name="Clark K.F."/>
            <person name="Kohn A.B."/>
            <person name="Sadowski N."/>
            <person name="Timp W."/>
            <person name="Ptitsyn A."/>
            <person name="Khanna P."/>
            <person name="Romanova D.Y."/>
            <person name="Williams P."/>
            <person name="Greenwood S.J."/>
            <person name="Moroz L.L."/>
            <person name="Walt D.R."/>
            <person name="Bodnar A.G."/>
        </authorList>
    </citation>
    <scope>NUCLEOTIDE SEQUENCE</scope>
    <source>
        <strain evidence="13">GMGI-L3</strain>
    </source>
</reference>
<dbReference type="AlphaFoldDB" id="A0A8J5N4D4"/>
<keyword evidence="4 10" id="KW-0812">Transmembrane</keyword>
<evidence type="ECO:0000313" key="13">
    <source>
        <dbReference type="EMBL" id="KAG7172748.1"/>
    </source>
</evidence>
<evidence type="ECO:0000256" key="12">
    <source>
        <dbReference type="SAM" id="SignalP"/>
    </source>
</evidence>
<dbReference type="Proteomes" id="UP000747542">
    <property type="component" value="Unassembled WGS sequence"/>
</dbReference>
<dbReference type="PANTHER" id="PTHR45829">
    <property type="entry name" value="MITOCHONDRIAL CARRIER PROTEIN RIM2"/>
    <property type="match status" value="1"/>
</dbReference>
<keyword evidence="5" id="KW-0677">Repeat</keyword>
<comment type="similarity">
    <text evidence="2 11">Belongs to the mitochondrial carrier (TC 2.A.29) family.</text>
</comment>
<dbReference type="InterPro" id="IPR018108">
    <property type="entry name" value="MCP_transmembrane"/>
</dbReference>
<feature type="repeat" description="Solcar" evidence="10">
    <location>
        <begin position="6"/>
        <end position="85"/>
    </location>
</feature>
<evidence type="ECO:0000256" key="3">
    <source>
        <dbReference type="ARBA" id="ARBA00022448"/>
    </source>
</evidence>
<protein>
    <submittedName>
        <fullName evidence="13">Mitochondrial carrier protein Rim2-like 1</fullName>
    </submittedName>
</protein>